<name>A0A3N4JR74_9PEZI</name>
<dbReference type="EMBL" id="ML120378">
    <property type="protein sequence ID" value="RPB00687.1"/>
    <property type="molecule type" value="Genomic_DNA"/>
</dbReference>
<dbReference type="Proteomes" id="UP000276215">
    <property type="component" value="Unassembled WGS sequence"/>
</dbReference>
<organism evidence="2 3">
    <name type="scientific">Choiromyces venosus 120613-1</name>
    <dbReference type="NCBI Taxonomy" id="1336337"/>
    <lineage>
        <taxon>Eukaryota</taxon>
        <taxon>Fungi</taxon>
        <taxon>Dikarya</taxon>
        <taxon>Ascomycota</taxon>
        <taxon>Pezizomycotina</taxon>
        <taxon>Pezizomycetes</taxon>
        <taxon>Pezizales</taxon>
        <taxon>Tuberaceae</taxon>
        <taxon>Choiromyces</taxon>
    </lineage>
</organism>
<sequence>MKLFLFHLLTLLPLALTTPPNLTKRDTTCIIKFCIDLNLGDPCTDVIETSTSPDECLALPPGPGTFLKSAIVKGTSESKEIPIWTDATCGASGGTRTLLSVFFPVGFFGDGVFQL</sequence>
<evidence type="ECO:0000256" key="1">
    <source>
        <dbReference type="SAM" id="SignalP"/>
    </source>
</evidence>
<feature type="signal peptide" evidence="1">
    <location>
        <begin position="1"/>
        <end position="17"/>
    </location>
</feature>
<protein>
    <submittedName>
        <fullName evidence="2">Uncharacterized protein</fullName>
    </submittedName>
</protein>
<proteinExistence type="predicted"/>
<dbReference type="AlphaFoldDB" id="A0A3N4JR74"/>
<evidence type="ECO:0000313" key="3">
    <source>
        <dbReference type="Proteomes" id="UP000276215"/>
    </source>
</evidence>
<feature type="chain" id="PRO_5017958333" evidence="1">
    <location>
        <begin position="18"/>
        <end position="115"/>
    </location>
</feature>
<evidence type="ECO:0000313" key="2">
    <source>
        <dbReference type="EMBL" id="RPB00687.1"/>
    </source>
</evidence>
<keyword evidence="3" id="KW-1185">Reference proteome</keyword>
<keyword evidence="1" id="KW-0732">Signal</keyword>
<gene>
    <name evidence="2" type="ORF">L873DRAFT_1804771</name>
</gene>
<accession>A0A3N4JR74</accession>
<reference evidence="2 3" key="1">
    <citation type="journal article" date="2018" name="Nat. Ecol. Evol.">
        <title>Pezizomycetes genomes reveal the molecular basis of ectomycorrhizal truffle lifestyle.</title>
        <authorList>
            <person name="Murat C."/>
            <person name="Payen T."/>
            <person name="Noel B."/>
            <person name="Kuo A."/>
            <person name="Morin E."/>
            <person name="Chen J."/>
            <person name="Kohler A."/>
            <person name="Krizsan K."/>
            <person name="Balestrini R."/>
            <person name="Da Silva C."/>
            <person name="Montanini B."/>
            <person name="Hainaut M."/>
            <person name="Levati E."/>
            <person name="Barry K.W."/>
            <person name="Belfiori B."/>
            <person name="Cichocki N."/>
            <person name="Clum A."/>
            <person name="Dockter R.B."/>
            <person name="Fauchery L."/>
            <person name="Guy J."/>
            <person name="Iotti M."/>
            <person name="Le Tacon F."/>
            <person name="Lindquist E.A."/>
            <person name="Lipzen A."/>
            <person name="Malagnac F."/>
            <person name="Mello A."/>
            <person name="Molinier V."/>
            <person name="Miyauchi S."/>
            <person name="Poulain J."/>
            <person name="Riccioni C."/>
            <person name="Rubini A."/>
            <person name="Sitrit Y."/>
            <person name="Splivallo R."/>
            <person name="Traeger S."/>
            <person name="Wang M."/>
            <person name="Zifcakova L."/>
            <person name="Wipf D."/>
            <person name="Zambonelli A."/>
            <person name="Paolocci F."/>
            <person name="Nowrousian M."/>
            <person name="Ottonello S."/>
            <person name="Baldrian P."/>
            <person name="Spatafora J.W."/>
            <person name="Henrissat B."/>
            <person name="Nagy L.G."/>
            <person name="Aury J.M."/>
            <person name="Wincker P."/>
            <person name="Grigoriev I.V."/>
            <person name="Bonfante P."/>
            <person name="Martin F.M."/>
        </authorList>
    </citation>
    <scope>NUCLEOTIDE SEQUENCE [LARGE SCALE GENOMIC DNA]</scope>
    <source>
        <strain evidence="2 3">120613-1</strain>
    </source>
</reference>